<protein>
    <recommendedName>
        <fullName evidence="10">Odorant receptor</fullName>
    </recommendedName>
</protein>
<keyword evidence="2" id="KW-1003">Cell membrane</keyword>
<feature type="transmembrane region" description="Helical" evidence="10">
    <location>
        <begin position="166"/>
        <end position="188"/>
    </location>
</feature>
<dbReference type="PANTHER" id="PTHR21137:SF35">
    <property type="entry name" value="ODORANT RECEPTOR 19A-RELATED"/>
    <property type="match status" value="1"/>
</dbReference>
<comment type="caution">
    <text evidence="10">Lacks conserved residue(s) required for the propagation of feature annotation.</text>
</comment>
<proteinExistence type="inferred from homology"/>
<feature type="transmembrane region" description="Helical" evidence="10">
    <location>
        <begin position="260"/>
        <end position="282"/>
    </location>
</feature>
<evidence type="ECO:0000256" key="9">
    <source>
        <dbReference type="ARBA" id="ARBA00023224"/>
    </source>
</evidence>
<name>A0AAV2NK19_9HYME</name>
<keyword evidence="7 10" id="KW-0472">Membrane</keyword>
<evidence type="ECO:0000256" key="6">
    <source>
        <dbReference type="ARBA" id="ARBA00022989"/>
    </source>
</evidence>
<dbReference type="Proteomes" id="UP001497644">
    <property type="component" value="Chromosome 2"/>
</dbReference>
<dbReference type="GO" id="GO:0004984">
    <property type="term" value="F:olfactory receptor activity"/>
    <property type="evidence" value="ECO:0007669"/>
    <property type="project" value="InterPro"/>
</dbReference>
<keyword evidence="5 10" id="KW-0552">Olfaction</keyword>
<dbReference type="GO" id="GO:0005549">
    <property type="term" value="F:odorant binding"/>
    <property type="evidence" value="ECO:0007669"/>
    <property type="project" value="InterPro"/>
</dbReference>
<evidence type="ECO:0000256" key="4">
    <source>
        <dbReference type="ARBA" id="ARBA00022692"/>
    </source>
</evidence>
<dbReference type="PANTHER" id="PTHR21137">
    <property type="entry name" value="ODORANT RECEPTOR"/>
    <property type="match status" value="1"/>
</dbReference>
<evidence type="ECO:0000256" key="10">
    <source>
        <dbReference type="RuleBase" id="RU351113"/>
    </source>
</evidence>
<keyword evidence="4 10" id="KW-0812">Transmembrane</keyword>
<feature type="transmembrane region" description="Helical" evidence="10">
    <location>
        <begin position="294"/>
        <end position="314"/>
    </location>
</feature>
<keyword evidence="8 10" id="KW-0675">Receptor</keyword>
<keyword evidence="12" id="KW-1185">Reference proteome</keyword>
<organism evidence="11 12">
    <name type="scientific">Lasius platythorax</name>
    <dbReference type="NCBI Taxonomy" id="488582"/>
    <lineage>
        <taxon>Eukaryota</taxon>
        <taxon>Metazoa</taxon>
        <taxon>Ecdysozoa</taxon>
        <taxon>Arthropoda</taxon>
        <taxon>Hexapoda</taxon>
        <taxon>Insecta</taxon>
        <taxon>Pterygota</taxon>
        <taxon>Neoptera</taxon>
        <taxon>Endopterygota</taxon>
        <taxon>Hymenoptera</taxon>
        <taxon>Apocrita</taxon>
        <taxon>Aculeata</taxon>
        <taxon>Formicoidea</taxon>
        <taxon>Formicidae</taxon>
        <taxon>Formicinae</taxon>
        <taxon>Lasius</taxon>
        <taxon>Lasius</taxon>
    </lineage>
</organism>
<dbReference type="InterPro" id="IPR004117">
    <property type="entry name" value="7tm6_olfct_rcpt"/>
</dbReference>
<keyword evidence="9 10" id="KW-0807">Transducer</keyword>
<accession>A0AAV2NK19</accession>
<sequence>MHILPVSFALFTYTGYWRPVHFPVNSLKYWMYNIYSVFMFVLLQLFVFYGLVDTFVMSTSLQEFIDKCYLFLSVFGVSCKIVHLFIRREKIIELDKMLLKDNCIPRDVEEILIREKFDRHARQVTIACEILNESCAIFATFAQFYIFLKTRSLPVYNWAPFDLSSIYVFLPMLIFQCVVLMICANSSVAHETLISGMIIQTCAQFEILCHRAHIIPALLMEAEKNSESDEDLVAREKTIIRDLIYHHLYIYKFAHTVNEAFTVMMFIQFSLISLVLCMSVYKLSTLTSLFTLDFAYIFSYLCSMLTQIFLYCWYGNEMTLKSIDVGTAVYEMDWTTLRVRVMKDLMIIMMRAGKPVKMSSGYIVTLSTESFMSILKISYSTYNFLKDS</sequence>
<dbReference type="Pfam" id="PF02949">
    <property type="entry name" value="7tm_6"/>
    <property type="match status" value="1"/>
</dbReference>
<dbReference type="GO" id="GO:0007165">
    <property type="term" value="P:signal transduction"/>
    <property type="evidence" value="ECO:0007669"/>
    <property type="project" value="UniProtKB-KW"/>
</dbReference>
<feature type="transmembrane region" description="Helical" evidence="10">
    <location>
        <begin position="124"/>
        <end position="146"/>
    </location>
</feature>
<dbReference type="GO" id="GO:0005886">
    <property type="term" value="C:plasma membrane"/>
    <property type="evidence" value="ECO:0007669"/>
    <property type="project" value="UniProtKB-SubCell"/>
</dbReference>
<feature type="transmembrane region" description="Helical" evidence="10">
    <location>
        <begin position="29"/>
        <end position="49"/>
    </location>
</feature>
<reference evidence="11" key="1">
    <citation type="submission" date="2024-04" db="EMBL/GenBank/DDBJ databases">
        <authorList>
            <consortium name="Molecular Ecology Group"/>
        </authorList>
    </citation>
    <scope>NUCLEOTIDE SEQUENCE</scope>
</reference>
<evidence type="ECO:0000313" key="11">
    <source>
        <dbReference type="EMBL" id="CAL1680527.1"/>
    </source>
</evidence>
<evidence type="ECO:0000256" key="8">
    <source>
        <dbReference type="ARBA" id="ARBA00023170"/>
    </source>
</evidence>
<evidence type="ECO:0000256" key="3">
    <source>
        <dbReference type="ARBA" id="ARBA00022606"/>
    </source>
</evidence>
<keyword evidence="3 10" id="KW-0716">Sensory transduction</keyword>
<evidence type="ECO:0000256" key="7">
    <source>
        <dbReference type="ARBA" id="ARBA00023136"/>
    </source>
</evidence>
<evidence type="ECO:0000256" key="2">
    <source>
        <dbReference type="ARBA" id="ARBA00022475"/>
    </source>
</evidence>
<keyword evidence="6 10" id="KW-1133">Transmembrane helix</keyword>
<dbReference type="AlphaFoldDB" id="A0AAV2NK19"/>
<dbReference type="EMBL" id="OZ034825">
    <property type="protein sequence ID" value="CAL1680527.1"/>
    <property type="molecule type" value="Genomic_DNA"/>
</dbReference>
<gene>
    <name evidence="11" type="ORF">LPLAT_LOCUS6529</name>
</gene>
<evidence type="ECO:0000256" key="5">
    <source>
        <dbReference type="ARBA" id="ARBA00022725"/>
    </source>
</evidence>
<evidence type="ECO:0000313" key="12">
    <source>
        <dbReference type="Proteomes" id="UP001497644"/>
    </source>
</evidence>
<comment type="subcellular location">
    <subcellularLocation>
        <location evidence="1 10">Cell membrane</location>
        <topology evidence="1 10">Multi-pass membrane protein</topology>
    </subcellularLocation>
</comment>
<comment type="similarity">
    <text evidence="10">Belongs to the insect chemoreceptor superfamily. Heteromeric odorant receptor channel (TC 1.A.69) family.</text>
</comment>
<evidence type="ECO:0000256" key="1">
    <source>
        <dbReference type="ARBA" id="ARBA00004651"/>
    </source>
</evidence>